<comment type="caution">
    <text evidence="8">The sequence shown here is derived from an EMBL/GenBank/DDBJ whole genome shotgun (WGS) entry which is preliminary data.</text>
</comment>
<evidence type="ECO:0000256" key="3">
    <source>
        <dbReference type="ARBA" id="ARBA00022723"/>
    </source>
</evidence>
<dbReference type="PANTHER" id="PTHR45962:SF1">
    <property type="entry name" value="N-FATTY-ACYL-AMINO ACID SYNTHASE_HYDROLASE PM20D1"/>
    <property type="match status" value="1"/>
</dbReference>
<evidence type="ECO:0000256" key="5">
    <source>
        <dbReference type="ARBA" id="ARBA00022833"/>
    </source>
</evidence>
<dbReference type="Pfam" id="PF01546">
    <property type="entry name" value="Peptidase_M20"/>
    <property type="match status" value="1"/>
</dbReference>
<dbReference type="EMBL" id="WTYQ01000002">
    <property type="protein sequence ID" value="MXP25514.1"/>
    <property type="molecule type" value="Genomic_DNA"/>
</dbReference>
<keyword evidence="9" id="KW-1185">Reference proteome</keyword>
<gene>
    <name evidence="8" type="ORF">GRI39_05590</name>
</gene>
<dbReference type="PANTHER" id="PTHR45962">
    <property type="entry name" value="N-FATTY-ACYL-AMINO ACID SYNTHASE/HYDROLASE PM20D1"/>
    <property type="match status" value="1"/>
</dbReference>
<keyword evidence="2" id="KW-0645">Protease</keyword>
<dbReference type="Gene3D" id="3.40.630.10">
    <property type="entry name" value="Zn peptidases"/>
    <property type="match status" value="1"/>
</dbReference>
<evidence type="ECO:0000256" key="6">
    <source>
        <dbReference type="SAM" id="SignalP"/>
    </source>
</evidence>
<evidence type="ECO:0000313" key="8">
    <source>
        <dbReference type="EMBL" id="MXP25514.1"/>
    </source>
</evidence>
<dbReference type="InterPro" id="IPR047177">
    <property type="entry name" value="Pept_M20A"/>
</dbReference>
<feature type="domain" description="Peptidase M20 dimerisation" evidence="7">
    <location>
        <begin position="231"/>
        <end position="376"/>
    </location>
</feature>
<organism evidence="8 9">
    <name type="scientific">Altericroceibacterium indicum</name>
    <dbReference type="NCBI Taxonomy" id="374177"/>
    <lineage>
        <taxon>Bacteria</taxon>
        <taxon>Pseudomonadati</taxon>
        <taxon>Pseudomonadota</taxon>
        <taxon>Alphaproteobacteria</taxon>
        <taxon>Sphingomonadales</taxon>
        <taxon>Erythrobacteraceae</taxon>
        <taxon>Altericroceibacterium</taxon>
    </lineage>
</organism>
<dbReference type="RefSeq" id="WP_160738739.1">
    <property type="nucleotide sequence ID" value="NZ_WTYQ01000002.1"/>
</dbReference>
<evidence type="ECO:0000259" key="7">
    <source>
        <dbReference type="Pfam" id="PF07687"/>
    </source>
</evidence>
<reference evidence="8 9" key="1">
    <citation type="submission" date="2019-12" db="EMBL/GenBank/DDBJ databases">
        <title>Genomic-based taxomic classification of the family Erythrobacteraceae.</title>
        <authorList>
            <person name="Xu L."/>
        </authorList>
    </citation>
    <scope>NUCLEOTIDE SEQUENCE [LARGE SCALE GENOMIC DNA]</scope>
    <source>
        <strain evidence="8 9">DSM 18604</strain>
    </source>
</reference>
<dbReference type="OrthoDB" id="9809784at2"/>
<evidence type="ECO:0000256" key="1">
    <source>
        <dbReference type="ARBA" id="ARBA00006247"/>
    </source>
</evidence>
<comment type="similarity">
    <text evidence="1">Belongs to the peptidase M20A family.</text>
</comment>
<proteinExistence type="inferred from homology"/>
<sequence>MTRSLFQAPLAACALSLMIGGAGPAFAADKVPAAWHAGQQDKADALNLLEELVAIPTFKGSGNMPKLIDVIEGKLIDAGFPKDAIRRVPVKDGDETLVGLIVRYEGRDPAAKPVALLAHMDVVGAVPDNWQTDPYEPVVKDGYLYGRGTQDNKFGVAVLVSTFARLKREGWTPQRDLLLAFSGDEETGMMTTRAIIADPLVSRSEFALNSDAGGGEITADGKPVAFGMQAAEKTYATFIISAKNSGGHSSVPREDNAIYDLAHALIGVQALHFPVEFNDITRAMVEKSSQTESGEIAEALRVLLTDPTNEKAQSIARKYPTVSNVLWTTCVATMLDAGNAENALPQNANATVNCRIMPGTSVESVRLKLEQAVNNPKITVKLGDEIPVESPVSPLRDDVFTPLQSALNVTYEGAKLEPVMSSGGTEGREYRSAGIPTYGAGSLGRVMPDDARAHGIDERIRLDSYYKELDYWDHLLRDIGQ</sequence>
<keyword evidence="3" id="KW-0479">Metal-binding</keyword>
<dbReference type="InterPro" id="IPR011650">
    <property type="entry name" value="Peptidase_M20_dimer"/>
</dbReference>
<keyword evidence="5" id="KW-0862">Zinc</keyword>
<dbReference type="GO" id="GO:0006508">
    <property type="term" value="P:proteolysis"/>
    <property type="evidence" value="ECO:0007669"/>
    <property type="project" value="UniProtKB-KW"/>
</dbReference>
<dbReference type="InterPro" id="IPR002933">
    <property type="entry name" value="Peptidase_M20"/>
</dbReference>
<dbReference type="NCBIfam" id="NF006596">
    <property type="entry name" value="PRK09133.1"/>
    <property type="match status" value="1"/>
</dbReference>
<dbReference type="PROSITE" id="PS00758">
    <property type="entry name" value="ARGE_DAPE_CPG2_1"/>
    <property type="match status" value="1"/>
</dbReference>
<dbReference type="Gene3D" id="3.30.70.360">
    <property type="match status" value="1"/>
</dbReference>
<keyword evidence="6" id="KW-0732">Signal</keyword>
<dbReference type="Proteomes" id="UP000460561">
    <property type="component" value="Unassembled WGS sequence"/>
</dbReference>
<feature type="chain" id="PRO_5032603269" evidence="6">
    <location>
        <begin position="28"/>
        <end position="481"/>
    </location>
</feature>
<keyword evidence="4 8" id="KW-0378">Hydrolase</keyword>
<protein>
    <submittedName>
        <fullName evidence="8">M20/M25/M40 family metallo-hydrolase</fullName>
    </submittedName>
</protein>
<accession>A0A845A762</accession>
<dbReference type="Pfam" id="PF07687">
    <property type="entry name" value="M20_dimer"/>
    <property type="match status" value="1"/>
</dbReference>
<dbReference type="InterPro" id="IPR036264">
    <property type="entry name" value="Bact_exopeptidase_dim_dom"/>
</dbReference>
<dbReference type="Gene3D" id="1.10.150.900">
    <property type="match status" value="1"/>
</dbReference>
<evidence type="ECO:0000256" key="4">
    <source>
        <dbReference type="ARBA" id="ARBA00022801"/>
    </source>
</evidence>
<feature type="signal peptide" evidence="6">
    <location>
        <begin position="1"/>
        <end position="27"/>
    </location>
</feature>
<dbReference type="GO" id="GO:0046872">
    <property type="term" value="F:metal ion binding"/>
    <property type="evidence" value="ECO:0007669"/>
    <property type="project" value="UniProtKB-KW"/>
</dbReference>
<dbReference type="SUPFAM" id="SSF55031">
    <property type="entry name" value="Bacterial exopeptidase dimerisation domain"/>
    <property type="match status" value="1"/>
</dbReference>
<dbReference type="InterPro" id="IPR001261">
    <property type="entry name" value="ArgE/DapE_CS"/>
</dbReference>
<evidence type="ECO:0000313" key="9">
    <source>
        <dbReference type="Proteomes" id="UP000460561"/>
    </source>
</evidence>
<name>A0A845A762_9SPHN</name>
<dbReference type="GO" id="GO:0008233">
    <property type="term" value="F:peptidase activity"/>
    <property type="evidence" value="ECO:0007669"/>
    <property type="project" value="UniProtKB-KW"/>
</dbReference>
<evidence type="ECO:0000256" key="2">
    <source>
        <dbReference type="ARBA" id="ARBA00022670"/>
    </source>
</evidence>
<dbReference type="AlphaFoldDB" id="A0A845A762"/>
<dbReference type="SUPFAM" id="SSF53187">
    <property type="entry name" value="Zn-dependent exopeptidases"/>
    <property type="match status" value="1"/>
</dbReference>